<dbReference type="OrthoDB" id="951812at2"/>
<name>A0A2T0SBM9_9ACTN</name>
<dbReference type="AlphaFoldDB" id="A0A2T0SBM9"/>
<evidence type="ECO:0008006" key="4">
    <source>
        <dbReference type="Google" id="ProtNLM"/>
    </source>
</evidence>
<protein>
    <recommendedName>
        <fullName evidence="4">Lipocalin-like protein</fullName>
    </recommendedName>
</protein>
<feature type="compositionally biased region" description="Basic and acidic residues" evidence="1">
    <location>
        <begin position="131"/>
        <end position="145"/>
    </location>
</feature>
<proteinExistence type="predicted"/>
<evidence type="ECO:0000313" key="3">
    <source>
        <dbReference type="Proteomes" id="UP000239209"/>
    </source>
</evidence>
<reference evidence="2 3" key="1">
    <citation type="submission" date="2018-03" db="EMBL/GenBank/DDBJ databases">
        <title>Genomic Encyclopedia of Archaeal and Bacterial Type Strains, Phase II (KMG-II): from individual species to whole genera.</title>
        <authorList>
            <person name="Goeker M."/>
        </authorList>
    </citation>
    <scope>NUCLEOTIDE SEQUENCE [LARGE SCALE GENOMIC DNA]</scope>
    <source>
        <strain evidence="2 3">DSM 45348</strain>
    </source>
</reference>
<comment type="caution">
    <text evidence="2">The sequence shown here is derived from an EMBL/GenBank/DDBJ whole genome shotgun (WGS) entry which is preliminary data.</text>
</comment>
<sequence>MNTPGASRIDAEVLREVLPGRWRVLASSFPMWLSGRRLDPHFTYGLLPGSPLVLSDEVSYRTPAGATRRIAGVDRFDAAAGRFTWRGRGLLRPLSSSWRVTHLSDDHELVVLTFDRSLVTPAGTDVIGRGTDPRPDARGRVPEDDTLHWLS</sequence>
<dbReference type="Proteomes" id="UP000239209">
    <property type="component" value="Unassembled WGS sequence"/>
</dbReference>
<gene>
    <name evidence="2" type="ORF">CLV70_104379</name>
</gene>
<organism evidence="2 3">
    <name type="scientific">Pseudosporangium ferrugineum</name>
    <dbReference type="NCBI Taxonomy" id="439699"/>
    <lineage>
        <taxon>Bacteria</taxon>
        <taxon>Bacillati</taxon>
        <taxon>Actinomycetota</taxon>
        <taxon>Actinomycetes</taxon>
        <taxon>Micromonosporales</taxon>
        <taxon>Micromonosporaceae</taxon>
        <taxon>Pseudosporangium</taxon>
    </lineage>
</organism>
<accession>A0A2T0SBM9</accession>
<keyword evidence="3" id="KW-1185">Reference proteome</keyword>
<dbReference type="RefSeq" id="WP_146164034.1">
    <property type="nucleotide sequence ID" value="NZ_PVZG01000004.1"/>
</dbReference>
<dbReference type="EMBL" id="PVZG01000004">
    <property type="protein sequence ID" value="PRY30827.1"/>
    <property type="molecule type" value="Genomic_DNA"/>
</dbReference>
<evidence type="ECO:0000256" key="1">
    <source>
        <dbReference type="SAM" id="MobiDB-lite"/>
    </source>
</evidence>
<feature type="region of interest" description="Disordered" evidence="1">
    <location>
        <begin position="123"/>
        <end position="145"/>
    </location>
</feature>
<evidence type="ECO:0000313" key="2">
    <source>
        <dbReference type="EMBL" id="PRY30827.1"/>
    </source>
</evidence>